<evidence type="ECO:0000313" key="1">
    <source>
        <dbReference type="EMBL" id="MBB3988026.1"/>
    </source>
</evidence>
<evidence type="ECO:0000313" key="2">
    <source>
        <dbReference type="Proteomes" id="UP000541426"/>
    </source>
</evidence>
<dbReference type="AlphaFoldDB" id="A0A7W6DRT9"/>
<dbReference type="Proteomes" id="UP000541426">
    <property type="component" value="Unassembled WGS sequence"/>
</dbReference>
<name>A0A7W6DRT9_9RHOB</name>
<reference evidence="1 2" key="1">
    <citation type="submission" date="2020-08" db="EMBL/GenBank/DDBJ databases">
        <title>Genomic Encyclopedia of Type Strains, Phase IV (KMG-IV): sequencing the most valuable type-strain genomes for metagenomic binning, comparative biology and taxonomic classification.</title>
        <authorList>
            <person name="Goeker M."/>
        </authorList>
    </citation>
    <scope>NUCLEOTIDE SEQUENCE [LARGE SCALE GENOMIC DNA]</scope>
    <source>
        <strain evidence="1 2">DSM 102235</strain>
    </source>
</reference>
<dbReference type="RefSeq" id="WP_344717061.1">
    <property type="nucleotide sequence ID" value="NZ_BAABBZ010000055.1"/>
</dbReference>
<dbReference type="EMBL" id="JACIEJ010000014">
    <property type="protein sequence ID" value="MBB3988026.1"/>
    <property type="molecule type" value="Genomic_DNA"/>
</dbReference>
<gene>
    <name evidence="1" type="ORF">GGQ68_004380</name>
</gene>
<accession>A0A7W6DRT9</accession>
<keyword evidence="2" id="KW-1185">Reference proteome</keyword>
<organism evidence="1 2">
    <name type="scientific">Sagittula marina</name>
    <dbReference type="NCBI Taxonomy" id="943940"/>
    <lineage>
        <taxon>Bacteria</taxon>
        <taxon>Pseudomonadati</taxon>
        <taxon>Pseudomonadota</taxon>
        <taxon>Alphaproteobacteria</taxon>
        <taxon>Rhodobacterales</taxon>
        <taxon>Roseobacteraceae</taxon>
        <taxon>Sagittula</taxon>
    </lineage>
</organism>
<proteinExistence type="predicted"/>
<comment type="caution">
    <text evidence="1">The sequence shown here is derived from an EMBL/GenBank/DDBJ whole genome shotgun (WGS) entry which is preliminary data.</text>
</comment>
<protein>
    <submittedName>
        <fullName evidence="1">Uncharacterized protein</fullName>
    </submittedName>
</protein>
<sequence>MITKVLPLSVTMWGRQSFFQPSAVFPMHGDYVLRCNRDYAARQHLVRVKPHMTERFDGDHVDVAHEPVGEVLGSLLIPQ</sequence>